<dbReference type="PANTHER" id="PTHR14499">
    <property type="entry name" value="POTASSIUM CHANNEL TETRAMERIZATION DOMAIN-CONTAINING"/>
    <property type="match status" value="1"/>
</dbReference>
<dbReference type="Gene3D" id="3.30.710.10">
    <property type="entry name" value="Potassium Channel Kv1.1, Chain A"/>
    <property type="match status" value="1"/>
</dbReference>
<name>A0A9D4FR95_DREPO</name>
<dbReference type="Pfam" id="PF02214">
    <property type="entry name" value="BTB_2"/>
    <property type="match status" value="1"/>
</dbReference>
<dbReference type="SUPFAM" id="SSF54695">
    <property type="entry name" value="POZ domain"/>
    <property type="match status" value="1"/>
</dbReference>
<evidence type="ECO:0000259" key="1">
    <source>
        <dbReference type="Pfam" id="PF02214"/>
    </source>
</evidence>
<gene>
    <name evidence="2" type="ORF">DPMN_131806</name>
</gene>
<dbReference type="InterPro" id="IPR003131">
    <property type="entry name" value="T1-type_BTB"/>
</dbReference>
<dbReference type="AlphaFoldDB" id="A0A9D4FR95"/>
<evidence type="ECO:0000313" key="3">
    <source>
        <dbReference type="Proteomes" id="UP000828390"/>
    </source>
</evidence>
<reference evidence="2" key="1">
    <citation type="journal article" date="2019" name="bioRxiv">
        <title>The Genome of the Zebra Mussel, Dreissena polymorpha: A Resource for Invasive Species Research.</title>
        <authorList>
            <person name="McCartney M.A."/>
            <person name="Auch B."/>
            <person name="Kono T."/>
            <person name="Mallez S."/>
            <person name="Zhang Y."/>
            <person name="Obille A."/>
            <person name="Becker A."/>
            <person name="Abrahante J.E."/>
            <person name="Garbe J."/>
            <person name="Badalamenti J.P."/>
            <person name="Herman A."/>
            <person name="Mangelson H."/>
            <person name="Liachko I."/>
            <person name="Sullivan S."/>
            <person name="Sone E.D."/>
            <person name="Koren S."/>
            <person name="Silverstein K.A.T."/>
            <person name="Beckman K.B."/>
            <person name="Gohl D.M."/>
        </authorList>
    </citation>
    <scope>NUCLEOTIDE SEQUENCE</scope>
    <source>
        <strain evidence="2">Duluth1</strain>
        <tissue evidence="2">Whole animal</tissue>
    </source>
</reference>
<keyword evidence="3" id="KW-1185">Reference proteome</keyword>
<dbReference type="GO" id="GO:0051260">
    <property type="term" value="P:protein homooligomerization"/>
    <property type="evidence" value="ECO:0007669"/>
    <property type="project" value="InterPro"/>
</dbReference>
<accession>A0A9D4FR95</accession>
<dbReference type="InterPro" id="IPR011333">
    <property type="entry name" value="SKP1/BTB/POZ_sf"/>
</dbReference>
<dbReference type="PANTHER" id="PTHR14499:SF145">
    <property type="entry name" value="POTASSIUM CHANNEL REGULATORY PROTEIN-LIKE"/>
    <property type="match status" value="1"/>
</dbReference>
<proteinExistence type="predicted"/>
<evidence type="ECO:0000313" key="2">
    <source>
        <dbReference type="EMBL" id="KAH3803543.1"/>
    </source>
</evidence>
<reference evidence="2" key="2">
    <citation type="submission" date="2020-11" db="EMBL/GenBank/DDBJ databases">
        <authorList>
            <person name="McCartney M.A."/>
            <person name="Auch B."/>
            <person name="Kono T."/>
            <person name="Mallez S."/>
            <person name="Becker A."/>
            <person name="Gohl D.M."/>
            <person name="Silverstein K.A.T."/>
            <person name="Koren S."/>
            <person name="Bechman K.B."/>
            <person name="Herman A."/>
            <person name="Abrahante J.E."/>
            <person name="Garbe J."/>
        </authorList>
    </citation>
    <scope>NUCLEOTIDE SEQUENCE</scope>
    <source>
        <strain evidence="2">Duluth1</strain>
        <tissue evidence="2">Whole animal</tissue>
    </source>
</reference>
<feature type="domain" description="Potassium channel tetramerisation-type BTB" evidence="1">
    <location>
        <begin position="4"/>
        <end position="63"/>
    </location>
</feature>
<sequence length="235" mass="26918">MLAAMFSGRHVIHRDKDGRYMIDCDGNSFGHILEFLRFGTLPPSDVSEAMHKYAEYFGLKQLSSKLLDYKQVRIACEVDAIKVRNPLFLTVIKKVIDLLKPVKYGHIANTIIVIVNVSERQSRTTQAVIRNAGYTRSYLYGVYQEDQIPDAKCLRLNLFTDEFNFITTDIAELLFVVTHYLQEHGYGKRIGYSCLPPSIIYESSNLISDIGYIQISKDHIDSKIELNLVVNTQTW</sequence>
<dbReference type="Proteomes" id="UP000828390">
    <property type="component" value="Unassembled WGS sequence"/>
</dbReference>
<comment type="caution">
    <text evidence="2">The sequence shown here is derived from an EMBL/GenBank/DDBJ whole genome shotgun (WGS) entry which is preliminary data.</text>
</comment>
<organism evidence="2 3">
    <name type="scientific">Dreissena polymorpha</name>
    <name type="common">Zebra mussel</name>
    <name type="synonym">Mytilus polymorpha</name>
    <dbReference type="NCBI Taxonomy" id="45954"/>
    <lineage>
        <taxon>Eukaryota</taxon>
        <taxon>Metazoa</taxon>
        <taxon>Spiralia</taxon>
        <taxon>Lophotrochozoa</taxon>
        <taxon>Mollusca</taxon>
        <taxon>Bivalvia</taxon>
        <taxon>Autobranchia</taxon>
        <taxon>Heteroconchia</taxon>
        <taxon>Euheterodonta</taxon>
        <taxon>Imparidentia</taxon>
        <taxon>Neoheterodontei</taxon>
        <taxon>Myida</taxon>
        <taxon>Dreissenoidea</taxon>
        <taxon>Dreissenidae</taxon>
        <taxon>Dreissena</taxon>
    </lineage>
</organism>
<protein>
    <recommendedName>
        <fullName evidence="1">Potassium channel tetramerisation-type BTB domain-containing protein</fullName>
    </recommendedName>
</protein>
<dbReference type="EMBL" id="JAIWYP010000006">
    <property type="protein sequence ID" value="KAH3803543.1"/>
    <property type="molecule type" value="Genomic_DNA"/>
</dbReference>